<dbReference type="AlphaFoldDB" id="A0A077ZXW7"/>
<dbReference type="Proteomes" id="UP000039865">
    <property type="component" value="Unassembled WGS sequence"/>
</dbReference>
<evidence type="ECO:0000256" key="1">
    <source>
        <dbReference type="SAM" id="MobiDB-lite"/>
    </source>
</evidence>
<feature type="compositionally biased region" description="Low complexity" evidence="1">
    <location>
        <begin position="372"/>
        <end position="387"/>
    </location>
</feature>
<protein>
    <submittedName>
        <fullName evidence="2">Uncharacterized protein</fullName>
    </submittedName>
</protein>
<name>A0A077ZXW7_STYLE</name>
<evidence type="ECO:0000313" key="3">
    <source>
        <dbReference type="Proteomes" id="UP000039865"/>
    </source>
</evidence>
<dbReference type="InParanoid" id="A0A077ZXW7"/>
<keyword evidence="3" id="KW-1185">Reference proteome</keyword>
<reference evidence="2 3" key="1">
    <citation type="submission" date="2014-06" db="EMBL/GenBank/DDBJ databases">
        <authorList>
            <person name="Swart Estienne"/>
        </authorList>
    </citation>
    <scope>NUCLEOTIDE SEQUENCE [LARGE SCALE GENOMIC DNA]</scope>
    <source>
        <strain evidence="2 3">130c</strain>
    </source>
</reference>
<organism evidence="2 3">
    <name type="scientific">Stylonychia lemnae</name>
    <name type="common">Ciliate</name>
    <dbReference type="NCBI Taxonomy" id="5949"/>
    <lineage>
        <taxon>Eukaryota</taxon>
        <taxon>Sar</taxon>
        <taxon>Alveolata</taxon>
        <taxon>Ciliophora</taxon>
        <taxon>Intramacronucleata</taxon>
        <taxon>Spirotrichea</taxon>
        <taxon>Stichotrichia</taxon>
        <taxon>Sporadotrichida</taxon>
        <taxon>Oxytrichidae</taxon>
        <taxon>Stylonychinae</taxon>
        <taxon>Stylonychia</taxon>
    </lineage>
</organism>
<feature type="region of interest" description="Disordered" evidence="1">
    <location>
        <begin position="371"/>
        <end position="393"/>
    </location>
</feature>
<proteinExistence type="predicted"/>
<gene>
    <name evidence="2" type="primary">Contig12072.g12908</name>
    <name evidence="2" type="ORF">STYLEM_3416</name>
</gene>
<dbReference type="EMBL" id="CCKQ01003313">
    <property type="protein sequence ID" value="CDW74437.1"/>
    <property type="molecule type" value="Genomic_DNA"/>
</dbReference>
<sequence length="479" mass="56549">MVNNNDQPIQYEIVKVNHPNISIEELSKINNREKNEFWSTENFPENAQVDEIVFQLNFKEPHQIERIEIYVEHIPFLRLQASLLDENGLDILPSETHFRELRSLDQVLETKKVSQVANIEFDQTSESLFNSCIVTIRNPFYEQIQVPFRINHFTIYGKQEYQNQYNQSPNRQIKENDMEMIDTSTKKSKIKGNRNRDNLKQVELGFVRENDDQEFDMEIYQSMRDFEENQFSQHCQQNDIDYDLRQFEGEELDLKNFQYQDDLERIRGNKLNDSLSNNLNDSQNYQDSLEYQQDIIRPVQNSPIDQRNTNLPNTPVHQNAEIVGFFSDNIGQNPGVNGADIQMNGNDNSGQKTIIRTRGQLQQVTMDKFITSSSRNGNGRNHNSGNKNDSKQEHNGFIRNQEYKIPDHILLENTFRNRLQEHQMIIKKKLQMNQPIYQDEIDQINNIIEQIRNVRDARNEEINKIQCDRNDSKEIIDLS</sequence>
<accession>A0A077ZXW7</accession>
<evidence type="ECO:0000313" key="2">
    <source>
        <dbReference type="EMBL" id="CDW74437.1"/>
    </source>
</evidence>